<evidence type="ECO:0000313" key="3">
    <source>
        <dbReference type="Proteomes" id="UP000324800"/>
    </source>
</evidence>
<dbReference type="AlphaFoldDB" id="A0A5J4UQR9"/>
<evidence type="ECO:0000256" key="1">
    <source>
        <dbReference type="SAM" id="MobiDB-lite"/>
    </source>
</evidence>
<proteinExistence type="predicted"/>
<protein>
    <submittedName>
        <fullName evidence="2">Uncharacterized protein</fullName>
    </submittedName>
</protein>
<accession>A0A5J4UQR9</accession>
<reference evidence="2 3" key="1">
    <citation type="submission" date="2019-03" db="EMBL/GenBank/DDBJ databases">
        <title>Single cell metagenomics reveals metabolic interactions within the superorganism composed of flagellate Streblomastix strix and complex community of Bacteroidetes bacteria on its surface.</title>
        <authorList>
            <person name="Treitli S.C."/>
            <person name="Kolisko M."/>
            <person name="Husnik F."/>
            <person name="Keeling P."/>
            <person name="Hampl V."/>
        </authorList>
    </citation>
    <scope>NUCLEOTIDE SEQUENCE [LARGE SCALE GENOMIC DNA]</scope>
    <source>
        <strain evidence="2">ST1C</strain>
    </source>
</reference>
<feature type="region of interest" description="Disordered" evidence="1">
    <location>
        <begin position="1"/>
        <end position="31"/>
    </location>
</feature>
<feature type="region of interest" description="Disordered" evidence="1">
    <location>
        <begin position="136"/>
        <end position="156"/>
    </location>
</feature>
<dbReference type="Proteomes" id="UP000324800">
    <property type="component" value="Unassembled WGS sequence"/>
</dbReference>
<evidence type="ECO:0000313" key="2">
    <source>
        <dbReference type="EMBL" id="KAA6372524.1"/>
    </source>
</evidence>
<name>A0A5J4UQR9_9EUKA</name>
<organism evidence="2 3">
    <name type="scientific">Streblomastix strix</name>
    <dbReference type="NCBI Taxonomy" id="222440"/>
    <lineage>
        <taxon>Eukaryota</taxon>
        <taxon>Metamonada</taxon>
        <taxon>Preaxostyla</taxon>
        <taxon>Oxymonadida</taxon>
        <taxon>Streblomastigidae</taxon>
        <taxon>Streblomastix</taxon>
    </lineage>
</organism>
<gene>
    <name evidence="2" type="ORF">EZS28_031949</name>
</gene>
<feature type="compositionally biased region" description="Basic and acidic residues" evidence="1">
    <location>
        <begin position="147"/>
        <end position="156"/>
    </location>
</feature>
<dbReference type="EMBL" id="SNRW01013521">
    <property type="protein sequence ID" value="KAA6372524.1"/>
    <property type="molecule type" value="Genomic_DNA"/>
</dbReference>
<sequence>MCHEKDKYNSRGAQQTVQNRRLTPSRNLSRSNYKYMEYPTKSRLICITNNKIITSFRDSQHKGLTSPMDRRILQHMDERNRNSYRGDFSNSNRSTVVGPAMVYMLNESDMQVPYPWTVKPMSNQKIKDRKPKKFFTTWEDSSNPHGPEVEKEEFGNYSLMDRDSKLRDTIFMQ</sequence>
<comment type="caution">
    <text evidence="2">The sequence shown here is derived from an EMBL/GenBank/DDBJ whole genome shotgun (WGS) entry which is preliminary data.</text>
</comment>
<feature type="compositionally biased region" description="Polar residues" evidence="1">
    <location>
        <begin position="11"/>
        <end position="31"/>
    </location>
</feature>